<dbReference type="Pfam" id="PF13193">
    <property type="entry name" value="AMP-binding_C"/>
    <property type="match status" value="1"/>
</dbReference>
<feature type="domain" description="AMP-dependent synthetase/ligase" evidence="1">
    <location>
        <begin position="14"/>
        <end position="328"/>
    </location>
</feature>
<name>A0A8J3YF64_9ACTN</name>
<dbReference type="InterPro" id="IPR025110">
    <property type="entry name" value="AMP-bd_C"/>
</dbReference>
<reference evidence="3" key="1">
    <citation type="submission" date="2021-01" db="EMBL/GenBank/DDBJ databases">
        <title>Whole genome shotgun sequence of Virgisporangium aliadipatigenens NBRC 105644.</title>
        <authorList>
            <person name="Komaki H."/>
            <person name="Tamura T."/>
        </authorList>
    </citation>
    <scope>NUCLEOTIDE SEQUENCE</scope>
    <source>
        <strain evidence="3">NBRC 105644</strain>
    </source>
</reference>
<comment type="caution">
    <text evidence="3">The sequence shown here is derived from an EMBL/GenBank/DDBJ whole genome shotgun (WGS) entry which is preliminary data.</text>
</comment>
<keyword evidence="4" id="KW-1185">Reference proteome</keyword>
<dbReference type="RefSeq" id="WP_203896752.1">
    <property type="nucleotide sequence ID" value="NZ_BOPF01000001.1"/>
</dbReference>
<dbReference type="SUPFAM" id="SSF56801">
    <property type="entry name" value="Acetyl-CoA synthetase-like"/>
    <property type="match status" value="1"/>
</dbReference>
<protein>
    <submittedName>
        <fullName evidence="3">AMP-dependent synthetase</fullName>
    </submittedName>
</protein>
<dbReference type="PANTHER" id="PTHR43767">
    <property type="entry name" value="LONG-CHAIN-FATTY-ACID--COA LIGASE"/>
    <property type="match status" value="1"/>
</dbReference>
<proteinExistence type="predicted"/>
<feature type="domain" description="AMP-binding enzyme C-terminal" evidence="2">
    <location>
        <begin position="380"/>
        <end position="454"/>
    </location>
</feature>
<dbReference type="InterPro" id="IPR000873">
    <property type="entry name" value="AMP-dep_synth/lig_dom"/>
</dbReference>
<dbReference type="Pfam" id="PF00501">
    <property type="entry name" value="AMP-binding"/>
    <property type="match status" value="1"/>
</dbReference>
<dbReference type="AlphaFoldDB" id="A0A8J3YF64"/>
<dbReference type="PANTHER" id="PTHR43767:SF1">
    <property type="entry name" value="NONRIBOSOMAL PEPTIDE SYNTHASE PES1 (EUROFUNG)-RELATED"/>
    <property type="match status" value="1"/>
</dbReference>
<evidence type="ECO:0000313" key="3">
    <source>
        <dbReference type="EMBL" id="GIJ43147.1"/>
    </source>
</evidence>
<dbReference type="Proteomes" id="UP000619260">
    <property type="component" value="Unassembled WGS sequence"/>
</dbReference>
<dbReference type="InterPro" id="IPR045851">
    <property type="entry name" value="AMP-bd_C_sf"/>
</dbReference>
<evidence type="ECO:0000259" key="2">
    <source>
        <dbReference type="Pfam" id="PF13193"/>
    </source>
</evidence>
<dbReference type="GO" id="GO:0016878">
    <property type="term" value="F:acid-thiol ligase activity"/>
    <property type="evidence" value="ECO:0007669"/>
    <property type="project" value="UniProtKB-ARBA"/>
</dbReference>
<dbReference type="InterPro" id="IPR042099">
    <property type="entry name" value="ANL_N_sf"/>
</dbReference>
<evidence type="ECO:0000259" key="1">
    <source>
        <dbReference type="Pfam" id="PF00501"/>
    </source>
</evidence>
<dbReference type="InterPro" id="IPR020845">
    <property type="entry name" value="AMP-binding_CS"/>
</dbReference>
<evidence type="ECO:0000313" key="4">
    <source>
        <dbReference type="Proteomes" id="UP000619260"/>
    </source>
</evidence>
<dbReference type="Gene3D" id="3.30.300.30">
    <property type="match status" value="1"/>
</dbReference>
<dbReference type="PROSITE" id="PS00455">
    <property type="entry name" value="AMP_BINDING"/>
    <property type="match status" value="1"/>
</dbReference>
<gene>
    <name evidence="3" type="ORF">Val02_00330</name>
</gene>
<dbReference type="EMBL" id="BOPF01000001">
    <property type="protein sequence ID" value="GIJ43147.1"/>
    <property type="molecule type" value="Genomic_DNA"/>
</dbReference>
<accession>A0A8J3YF64</accession>
<organism evidence="3 4">
    <name type="scientific">Virgisporangium aliadipatigenens</name>
    <dbReference type="NCBI Taxonomy" id="741659"/>
    <lineage>
        <taxon>Bacteria</taxon>
        <taxon>Bacillati</taxon>
        <taxon>Actinomycetota</taxon>
        <taxon>Actinomycetes</taxon>
        <taxon>Micromonosporales</taxon>
        <taxon>Micromonosporaceae</taxon>
        <taxon>Virgisporangium</taxon>
    </lineage>
</organism>
<dbReference type="Gene3D" id="3.40.50.12780">
    <property type="entry name" value="N-terminal domain of ligase-like"/>
    <property type="match status" value="1"/>
</dbReference>
<sequence length="463" mass="48629">MSAFPGPLLDLLAKAGDRPVFEHGERVVGADELLSLIRRATGGLHARGIAPGDGVGVLLGVTPEAFAAIVAAHVTGARVVGVRPGLAAPQVRHLLGDTKAAIVDAPHEIPVPAIPIGDLIAAPETDAAPAGRATDVARVIHTSGSTGDPKGCEQTYAAMGAAWNLHPDRWPPAIRELARHLERYLVFGTLSSQVMLEYGLLTLAAGGRMVAAAPVREGPFHAVAIERHRATASVITVPGLYRMRARLQTLGALLVSGSPADPARLRQALDVLGPVVFHGYGQTETGMIAMQTPAGIAERPESVGEPAVEAEVRDGELFVRTPAQARGYRGDPDETKDVFVDGWVRTRDLARIDPDGYLYLLGRARDVIIVNANIQYAGPIERVLAAQPNVAEAYVVGAPDERTGEAVHAFVVPTEGGNVDAELLRAAVRDRLGPASVPSTVTTIGEVPVAPSGKPDKRALLRS</sequence>
<dbReference type="InterPro" id="IPR050237">
    <property type="entry name" value="ATP-dep_AMP-bd_enzyme"/>
</dbReference>